<keyword evidence="3" id="KW-1185">Reference proteome</keyword>
<protein>
    <submittedName>
        <fullName evidence="2">Formyltransferase family protein</fullName>
    </submittedName>
</protein>
<evidence type="ECO:0000313" key="2">
    <source>
        <dbReference type="EMBL" id="MDC9588058.1"/>
    </source>
</evidence>
<name>A0ABT5LC62_9GAMM</name>
<gene>
    <name evidence="2" type="ORF">PSI23_01705</name>
</gene>
<feature type="domain" description="Formyl transferase N-terminal" evidence="1">
    <location>
        <begin position="45"/>
        <end position="145"/>
    </location>
</feature>
<comment type="caution">
    <text evidence="2">The sequence shown here is derived from an EMBL/GenBank/DDBJ whole genome shotgun (WGS) entry which is preliminary data.</text>
</comment>
<dbReference type="Gene3D" id="3.40.50.170">
    <property type="entry name" value="Formyl transferase, N-terminal domain"/>
    <property type="match status" value="1"/>
</dbReference>
<evidence type="ECO:0000259" key="1">
    <source>
        <dbReference type="Pfam" id="PF00551"/>
    </source>
</evidence>
<evidence type="ECO:0000313" key="3">
    <source>
        <dbReference type="Proteomes" id="UP001217178"/>
    </source>
</evidence>
<dbReference type="Proteomes" id="UP001217178">
    <property type="component" value="Unassembled WGS sequence"/>
</dbReference>
<dbReference type="Pfam" id="PF00551">
    <property type="entry name" value="Formyl_trans_N"/>
    <property type="match status" value="1"/>
</dbReference>
<dbReference type="EMBL" id="JAQRFI010000002">
    <property type="protein sequence ID" value="MDC9588058.1"/>
    <property type="molecule type" value="Genomic_DNA"/>
</dbReference>
<organism evidence="2 3">
    <name type="scientific">Xenorhabdus yunnanensis</name>
    <dbReference type="NCBI Taxonomy" id="3025878"/>
    <lineage>
        <taxon>Bacteria</taxon>
        <taxon>Pseudomonadati</taxon>
        <taxon>Pseudomonadota</taxon>
        <taxon>Gammaproteobacteria</taxon>
        <taxon>Enterobacterales</taxon>
        <taxon>Morganellaceae</taxon>
        <taxon>Xenorhabdus</taxon>
    </lineage>
</organism>
<reference evidence="2 3" key="1">
    <citation type="submission" date="2023-02" db="EMBL/GenBank/DDBJ databases">
        <title>Entomopathogenic bacteria.</title>
        <authorList>
            <person name="Machado R.A."/>
        </authorList>
    </citation>
    <scope>NUCLEOTIDE SEQUENCE [LARGE SCALE GENOMIC DNA]</scope>
    <source>
        <strain evidence="2 3">XENO-10</strain>
    </source>
</reference>
<dbReference type="InterPro" id="IPR036477">
    <property type="entry name" value="Formyl_transf_N_sf"/>
</dbReference>
<accession>A0ABT5LC62</accession>
<sequence length="192" mass="21819">MSSDEVLFIGDNSVWSRLAVSYLKDCNFNVTSVFWDYGTDDSQARAIVQQWEGDWILSFKSDFILDSDVITKARKGSINFHPAPVRYRGIGGYQYAIDNKDTNFGVTCHYIDSQIDHGKIIKVIEFGIISGETPESLMSRTAAYALSLFHEISARIRNAQEIPHVNTQWLSKLYTRAQLSTYLSCRKKRSTA</sequence>
<dbReference type="InterPro" id="IPR002376">
    <property type="entry name" value="Formyl_transf_N"/>
</dbReference>
<dbReference type="RefSeq" id="WP_273553434.1">
    <property type="nucleotide sequence ID" value="NZ_JAQRFI010000002.1"/>
</dbReference>
<proteinExistence type="predicted"/>
<dbReference type="SUPFAM" id="SSF53328">
    <property type="entry name" value="Formyltransferase"/>
    <property type="match status" value="1"/>
</dbReference>